<evidence type="ECO:0000313" key="2">
    <source>
        <dbReference type="EMBL" id="AST92410.1"/>
    </source>
</evidence>
<feature type="transmembrane region" description="Helical" evidence="1">
    <location>
        <begin position="34"/>
        <end position="54"/>
    </location>
</feature>
<dbReference type="EMBL" id="CP018866">
    <property type="protein sequence ID" value="AST92410.1"/>
    <property type="molecule type" value="Genomic_DNA"/>
</dbReference>
<dbReference type="STRING" id="1314751.GCA_001591425_01046"/>
<keyword evidence="1" id="KW-0472">Membrane</keyword>
<keyword evidence="1" id="KW-0812">Transmembrane</keyword>
<dbReference type="RefSeq" id="WP_066413033.1">
    <property type="nucleotide sequence ID" value="NZ_CP018866.1"/>
</dbReference>
<dbReference type="KEGG" id="bcoh:BC6307_14470"/>
<dbReference type="AlphaFoldDB" id="A0A223KSE8"/>
<organism evidence="2 3">
    <name type="scientific">Sutcliffiella cohnii</name>
    <dbReference type="NCBI Taxonomy" id="33932"/>
    <lineage>
        <taxon>Bacteria</taxon>
        <taxon>Bacillati</taxon>
        <taxon>Bacillota</taxon>
        <taxon>Bacilli</taxon>
        <taxon>Bacillales</taxon>
        <taxon>Bacillaceae</taxon>
        <taxon>Sutcliffiella</taxon>
    </lineage>
</organism>
<proteinExistence type="predicted"/>
<sequence>MKQLQKSFYLIIKLIAFLGFAILFYFVFTEKSDLSAIFIFSLLTSICLIFMPSLSESLQTKEEQEYGNY</sequence>
<gene>
    <name evidence="2" type="ORF">BC6307_14470</name>
</gene>
<dbReference type="Proteomes" id="UP000215224">
    <property type="component" value="Chromosome"/>
</dbReference>
<feature type="transmembrane region" description="Helical" evidence="1">
    <location>
        <begin position="7"/>
        <end position="28"/>
    </location>
</feature>
<name>A0A223KSE8_9BACI</name>
<evidence type="ECO:0000313" key="3">
    <source>
        <dbReference type="Proteomes" id="UP000215224"/>
    </source>
</evidence>
<reference evidence="2 3" key="1">
    <citation type="submission" date="2016-12" db="EMBL/GenBank/DDBJ databases">
        <title>The whole genome sequencing and assembly of Bacillus cohnii DSM 6307T strain.</title>
        <authorList>
            <person name="Lee Y.-J."/>
            <person name="Yi H."/>
            <person name="Bahn Y.-S."/>
            <person name="Kim J.F."/>
            <person name="Lee D.-W."/>
        </authorList>
    </citation>
    <scope>NUCLEOTIDE SEQUENCE [LARGE SCALE GENOMIC DNA]</scope>
    <source>
        <strain evidence="2 3">DSM 6307</strain>
    </source>
</reference>
<accession>A0A223KSE8</accession>
<keyword evidence="3" id="KW-1185">Reference proteome</keyword>
<protein>
    <submittedName>
        <fullName evidence="2">Uncharacterized protein</fullName>
    </submittedName>
</protein>
<evidence type="ECO:0000256" key="1">
    <source>
        <dbReference type="SAM" id="Phobius"/>
    </source>
</evidence>
<keyword evidence="1" id="KW-1133">Transmembrane helix</keyword>